<dbReference type="GeneID" id="97501601"/>
<name>W4N900_9BIFI</name>
<keyword evidence="3" id="KW-1185">Reference proteome</keyword>
<protein>
    <submittedName>
        <fullName evidence="2">Esterase/lipase</fullName>
    </submittedName>
</protein>
<proteinExistence type="predicted"/>
<dbReference type="RefSeq" id="WP_034877228.1">
    <property type="nucleotide sequence ID" value="NZ_AZMV01000007.1"/>
</dbReference>
<dbReference type="GO" id="GO:0016788">
    <property type="term" value="F:hydrolase activity, acting on ester bonds"/>
    <property type="evidence" value="ECO:0007669"/>
    <property type="project" value="InterPro"/>
</dbReference>
<reference evidence="2 3" key="1">
    <citation type="journal article" date="2014" name="Genome Announc.">
        <title>The Genome Sequence of Bifidobacterium moukalabense DSM 27321 Highlights the Close Phylogenetic Relatedness with the Bifidobacterium dentium Taxon.</title>
        <authorList>
            <person name="Lugli G.A."/>
            <person name="Duranti S."/>
            <person name="Milani C."/>
            <person name="Turroni F."/>
            <person name="Viappiani A."/>
            <person name="Mangifesta M."/>
            <person name="van Sinderen D."/>
            <person name="Ventura M."/>
        </authorList>
    </citation>
    <scope>NUCLEOTIDE SEQUENCE [LARGE SCALE GENOMIC DNA]</scope>
    <source>
        <strain evidence="2 3">DSM 27321</strain>
    </source>
</reference>
<accession>W4N900</accession>
<dbReference type="eggNOG" id="COG1075">
    <property type="taxonomic scope" value="Bacteria"/>
</dbReference>
<evidence type="ECO:0000313" key="2">
    <source>
        <dbReference type="EMBL" id="ETY71140.1"/>
    </source>
</evidence>
<dbReference type="PATRIC" id="fig|1435051.3.peg.1998"/>
<dbReference type="EMBL" id="AZMV01000007">
    <property type="protein sequence ID" value="ETY71140.1"/>
    <property type="molecule type" value="Genomic_DNA"/>
</dbReference>
<feature type="domain" description="GPI inositol-deacylase PGAP1-like alpha/beta" evidence="1">
    <location>
        <begin position="336"/>
        <end position="388"/>
    </location>
</feature>
<dbReference type="AlphaFoldDB" id="W4N900"/>
<evidence type="ECO:0000313" key="3">
    <source>
        <dbReference type="Proteomes" id="UP000019155"/>
    </source>
</evidence>
<dbReference type="Proteomes" id="UP000019155">
    <property type="component" value="Unassembled WGS sequence"/>
</dbReference>
<dbReference type="OrthoDB" id="5095936at2"/>
<dbReference type="InterPro" id="IPR012908">
    <property type="entry name" value="PGAP1-ab_dom-like"/>
</dbReference>
<dbReference type="Pfam" id="PF07819">
    <property type="entry name" value="PGAP1"/>
    <property type="match status" value="1"/>
</dbReference>
<dbReference type="SUPFAM" id="SSF53474">
    <property type="entry name" value="alpha/beta-Hydrolases"/>
    <property type="match status" value="1"/>
</dbReference>
<dbReference type="InterPro" id="IPR029058">
    <property type="entry name" value="AB_hydrolase_fold"/>
</dbReference>
<evidence type="ECO:0000259" key="1">
    <source>
        <dbReference type="Pfam" id="PF07819"/>
    </source>
</evidence>
<dbReference type="Gene3D" id="3.40.50.1820">
    <property type="entry name" value="alpha/beta hydrolase"/>
    <property type="match status" value="1"/>
</dbReference>
<dbReference type="STRING" id="1435051.BMOU_2006"/>
<organism evidence="2 3">
    <name type="scientific">Bifidobacterium moukalabense DSM 27321</name>
    <dbReference type="NCBI Taxonomy" id="1435051"/>
    <lineage>
        <taxon>Bacteria</taxon>
        <taxon>Bacillati</taxon>
        <taxon>Actinomycetota</taxon>
        <taxon>Actinomycetes</taxon>
        <taxon>Bifidobacteriales</taxon>
        <taxon>Bifidobacteriaceae</taxon>
        <taxon>Bifidobacterium</taxon>
    </lineage>
</organism>
<comment type="caution">
    <text evidence="2">The sequence shown here is derived from an EMBL/GenBank/DDBJ whole genome shotgun (WGS) entry which is preliminary data.</text>
</comment>
<sequence length="492" mass="52969">MSWQVTSTISGGHRYSTADYNQYLGVATALSDASRTYASLSDIWNATVLQLQAQRYGTPLVNALGGGAILCSGSDHISFPYDRLIQRCSDHAGACHIMAKRLAQLADLVIRAHSLYSQADDRNRRILNELLQATVTAFPKESLAMAGILSFGGFILGSAKEGRTNGIHALDSLDWAQEGLMSGAGSAIAGLGGLRGLFHTDEVNIAAKRIAKITAPGYDLVQGNELSVTQVHANTAVVRESHGVADSMEDLRRLAEERLGKIDLGSGLDYGTIAISRYRREDGSNAWLVTIPGTDGEPDSPFGWPQNVELMSSDSKQRMQADSARMVAEAMRQAGIGSDEPVAMIGHSQGGIVAATLASDLKDEYDIEHVVTAGSPVANHPIPESTWVTSVEMDDELVAALDGAANPNTENWLTVRGTVGQTPDDDSIFTGTEVQDAPDAKEITHWLKYHQAAYRNATDMGSAALEAHERHFQNVIDGDLEEVTYWQGRMSK</sequence>
<gene>
    <name evidence="2" type="ORF">BMOU_2006</name>
</gene>